<keyword evidence="2 4" id="KW-0238">DNA-binding</keyword>
<evidence type="ECO:0000256" key="3">
    <source>
        <dbReference type="ARBA" id="ARBA00023163"/>
    </source>
</evidence>
<accession>A0A6I6MRF5</accession>
<dbReference type="RefSeq" id="WP_158765157.1">
    <property type="nucleotide sequence ID" value="NZ_CP047045.1"/>
</dbReference>
<dbReference type="KEGG" id="tsv:DSM104635_01018"/>
<feature type="DNA-binding region" description="H-T-H motif" evidence="4">
    <location>
        <begin position="41"/>
        <end position="60"/>
    </location>
</feature>
<gene>
    <name evidence="6" type="primary">acnR</name>
    <name evidence="6" type="ORF">DSM104635_01018</name>
</gene>
<dbReference type="PROSITE" id="PS01081">
    <property type="entry name" value="HTH_TETR_1"/>
    <property type="match status" value="1"/>
</dbReference>
<evidence type="ECO:0000259" key="5">
    <source>
        <dbReference type="PROSITE" id="PS50977"/>
    </source>
</evidence>
<organism evidence="6 7">
    <name type="scientific">Terricaulis silvestris</name>
    <dbReference type="NCBI Taxonomy" id="2686094"/>
    <lineage>
        <taxon>Bacteria</taxon>
        <taxon>Pseudomonadati</taxon>
        <taxon>Pseudomonadota</taxon>
        <taxon>Alphaproteobacteria</taxon>
        <taxon>Caulobacterales</taxon>
        <taxon>Caulobacteraceae</taxon>
        <taxon>Terricaulis</taxon>
    </lineage>
</organism>
<protein>
    <submittedName>
        <fullName evidence="6">HTH-type transcriptional repressor AcnR</fullName>
    </submittedName>
</protein>
<dbReference type="InterPro" id="IPR001647">
    <property type="entry name" value="HTH_TetR"/>
</dbReference>
<dbReference type="EMBL" id="CP047045">
    <property type="protein sequence ID" value="QGZ94202.1"/>
    <property type="molecule type" value="Genomic_DNA"/>
</dbReference>
<keyword evidence="1" id="KW-0805">Transcription regulation</keyword>
<dbReference type="PANTHER" id="PTHR30055">
    <property type="entry name" value="HTH-TYPE TRANSCRIPTIONAL REGULATOR RUTR"/>
    <property type="match status" value="1"/>
</dbReference>
<dbReference type="PANTHER" id="PTHR30055:SF234">
    <property type="entry name" value="HTH-TYPE TRANSCRIPTIONAL REGULATOR BETI"/>
    <property type="match status" value="1"/>
</dbReference>
<keyword evidence="7" id="KW-1185">Reference proteome</keyword>
<dbReference type="InterPro" id="IPR009057">
    <property type="entry name" value="Homeodomain-like_sf"/>
</dbReference>
<name>A0A6I6MRF5_9CAUL</name>
<dbReference type="Pfam" id="PF00440">
    <property type="entry name" value="TetR_N"/>
    <property type="match status" value="1"/>
</dbReference>
<evidence type="ECO:0000313" key="7">
    <source>
        <dbReference type="Proteomes" id="UP000431269"/>
    </source>
</evidence>
<keyword evidence="3" id="KW-0804">Transcription</keyword>
<sequence length="206" mass="22936">MSETATIEPLGKREKTKAANRQAILIAARAVFAQLGYEASTVRDIIRGTDLASGTFYNYFRSKEEVFEALADDGARRFRPILRMARENAKSFEDYLYSAFVAYFRFIVEDNRAEGRPIDERRPHVLRMDTPEMVSVYQEVRQSLEESIARGDAPRVDADYLACACIGAAQEVGAAMLRRSPPDIKGASDFATGLILKGLVGAARKD</sequence>
<dbReference type="PROSITE" id="PS50977">
    <property type="entry name" value="HTH_TETR_2"/>
    <property type="match status" value="1"/>
</dbReference>
<dbReference type="InterPro" id="IPR023772">
    <property type="entry name" value="DNA-bd_HTH_TetR-type_CS"/>
</dbReference>
<evidence type="ECO:0000256" key="2">
    <source>
        <dbReference type="ARBA" id="ARBA00023125"/>
    </source>
</evidence>
<dbReference type="Proteomes" id="UP000431269">
    <property type="component" value="Chromosome"/>
</dbReference>
<dbReference type="AlphaFoldDB" id="A0A6I6MRF5"/>
<dbReference type="PRINTS" id="PR00455">
    <property type="entry name" value="HTHTETR"/>
</dbReference>
<dbReference type="GO" id="GO:0000976">
    <property type="term" value="F:transcription cis-regulatory region binding"/>
    <property type="evidence" value="ECO:0007669"/>
    <property type="project" value="TreeGrafter"/>
</dbReference>
<proteinExistence type="predicted"/>
<evidence type="ECO:0000313" key="6">
    <source>
        <dbReference type="EMBL" id="QGZ94202.1"/>
    </source>
</evidence>
<feature type="domain" description="HTH tetR-type" evidence="5">
    <location>
        <begin position="18"/>
        <end position="78"/>
    </location>
</feature>
<reference evidence="7" key="1">
    <citation type="submission" date="2019-12" db="EMBL/GenBank/DDBJ databases">
        <title>Complete genome of Terracaulis silvestris 0127_4.</title>
        <authorList>
            <person name="Vieira S."/>
            <person name="Riedel T."/>
            <person name="Sproer C."/>
            <person name="Pascual J."/>
            <person name="Boedeker C."/>
            <person name="Overmann J."/>
        </authorList>
    </citation>
    <scope>NUCLEOTIDE SEQUENCE [LARGE SCALE GENOMIC DNA]</scope>
    <source>
        <strain evidence="7">0127_4</strain>
    </source>
</reference>
<evidence type="ECO:0000256" key="1">
    <source>
        <dbReference type="ARBA" id="ARBA00023015"/>
    </source>
</evidence>
<dbReference type="Gene3D" id="1.10.357.10">
    <property type="entry name" value="Tetracycline Repressor, domain 2"/>
    <property type="match status" value="1"/>
</dbReference>
<dbReference type="GO" id="GO:0003700">
    <property type="term" value="F:DNA-binding transcription factor activity"/>
    <property type="evidence" value="ECO:0007669"/>
    <property type="project" value="TreeGrafter"/>
</dbReference>
<dbReference type="InterPro" id="IPR050109">
    <property type="entry name" value="HTH-type_TetR-like_transc_reg"/>
</dbReference>
<evidence type="ECO:0000256" key="4">
    <source>
        <dbReference type="PROSITE-ProRule" id="PRU00335"/>
    </source>
</evidence>
<dbReference type="SUPFAM" id="SSF46689">
    <property type="entry name" value="Homeodomain-like"/>
    <property type="match status" value="1"/>
</dbReference>